<feature type="compositionally biased region" description="Low complexity" evidence="1">
    <location>
        <begin position="257"/>
        <end position="287"/>
    </location>
</feature>
<evidence type="ECO:0000256" key="1">
    <source>
        <dbReference type="SAM" id="MobiDB-lite"/>
    </source>
</evidence>
<keyword evidence="4" id="KW-1185">Reference proteome</keyword>
<feature type="region of interest" description="Disordered" evidence="1">
    <location>
        <begin position="206"/>
        <end position="302"/>
    </location>
</feature>
<accession>A0AAD4DHI9</accession>
<keyword evidence="2" id="KW-0812">Transmembrane</keyword>
<feature type="transmembrane region" description="Helical" evidence="2">
    <location>
        <begin position="47"/>
        <end position="69"/>
    </location>
</feature>
<evidence type="ECO:0000313" key="3">
    <source>
        <dbReference type="EMBL" id="KAG0278039.1"/>
    </source>
</evidence>
<sequence>MGYIALRHMRVCVLVLVIFNCLITVGWYSYIGYIYEQNKRYTDAPALVWADWALLVSAIVLFFTYIYSLRSKPRPGRSYKIIRTILLLIPTGFILGLRLTVIVLVIPDIRPGDQSPFDCAGSSDPDCYLANTQFWWSLITGFCVLFEMGMTVAWGPLERPHQGANVEFVSPNTPAAYYPQMQQQQGFYPQQPILLENSSYKIDQGVSPQQPYPQLYQQQPQQPYMPQQYQPQPFVPPLQQHQQQPQRSPQPSPQPSPGYVSQAAQYEMLQQQQLQQQQQQQYQAQQQHSFVQPAPYSPSTGY</sequence>
<gene>
    <name evidence="3" type="ORF">BGZ95_004839</name>
</gene>
<dbReference type="Proteomes" id="UP001194580">
    <property type="component" value="Unassembled WGS sequence"/>
</dbReference>
<keyword evidence="2" id="KW-1133">Transmembrane helix</keyword>
<feature type="transmembrane region" description="Helical" evidence="2">
    <location>
        <begin position="81"/>
        <end position="106"/>
    </location>
</feature>
<proteinExistence type="predicted"/>
<keyword evidence="2" id="KW-0472">Membrane</keyword>
<comment type="caution">
    <text evidence="3">The sequence shown here is derived from an EMBL/GenBank/DDBJ whole genome shotgun (WGS) entry which is preliminary data.</text>
</comment>
<evidence type="ECO:0000313" key="4">
    <source>
        <dbReference type="Proteomes" id="UP001194580"/>
    </source>
</evidence>
<dbReference type="AlphaFoldDB" id="A0AAD4DHI9"/>
<dbReference type="EMBL" id="JAAAIL010000225">
    <property type="protein sequence ID" value="KAG0278039.1"/>
    <property type="molecule type" value="Genomic_DNA"/>
</dbReference>
<evidence type="ECO:0000256" key="2">
    <source>
        <dbReference type="SAM" id="Phobius"/>
    </source>
</evidence>
<feature type="compositionally biased region" description="Low complexity" evidence="1">
    <location>
        <begin position="207"/>
        <end position="247"/>
    </location>
</feature>
<organism evidence="3 4">
    <name type="scientific">Linnemannia exigua</name>
    <dbReference type="NCBI Taxonomy" id="604196"/>
    <lineage>
        <taxon>Eukaryota</taxon>
        <taxon>Fungi</taxon>
        <taxon>Fungi incertae sedis</taxon>
        <taxon>Mucoromycota</taxon>
        <taxon>Mortierellomycotina</taxon>
        <taxon>Mortierellomycetes</taxon>
        <taxon>Mortierellales</taxon>
        <taxon>Mortierellaceae</taxon>
        <taxon>Linnemannia</taxon>
    </lineage>
</organism>
<feature type="transmembrane region" description="Helical" evidence="2">
    <location>
        <begin position="134"/>
        <end position="154"/>
    </location>
</feature>
<name>A0AAD4DHI9_9FUNG</name>
<feature type="transmembrane region" description="Helical" evidence="2">
    <location>
        <begin position="12"/>
        <end position="35"/>
    </location>
</feature>
<reference evidence="3" key="1">
    <citation type="journal article" date="2020" name="Fungal Divers.">
        <title>Resolving the Mortierellaceae phylogeny through synthesis of multi-gene phylogenetics and phylogenomics.</title>
        <authorList>
            <person name="Vandepol N."/>
            <person name="Liber J."/>
            <person name="Desiro A."/>
            <person name="Na H."/>
            <person name="Kennedy M."/>
            <person name="Barry K."/>
            <person name="Grigoriev I.V."/>
            <person name="Miller A.N."/>
            <person name="O'Donnell K."/>
            <person name="Stajich J.E."/>
            <person name="Bonito G."/>
        </authorList>
    </citation>
    <scope>NUCLEOTIDE SEQUENCE</scope>
    <source>
        <strain evidence="3">NRRL 28262</strain>
    </source>
</reference>
<protein>
    <submittedName>
        <fullName evidence="3">Uncharacterized protein</fullName>
    </submittedName>
</protein>